<dbReference type="CAZy" id="GT2">
    <property type="family name" value="Glycosyltransferase Family 2"/>
</dbReference>
<protein>
    <submittedName>
        <fullName evidence="3">Glycosyl transferase family 2</fullName>
    </submittedName>
</protein>
<dbReference type="STRING" id="471853.Bcav_3090"/>
<dbReference type="eggNOG" id="COG3222">
    <property type="taxonomic scope" value="Bacteria"/>
</dbReference>
<dbReference type="PANTHER" id="PTHR48090:SF7">
    <property type="entry name" value="RFBJ PROTEIN"/>
    <property type="match status" value="1"/>
</dbReference>
<dbReference type="InterPro" id="IPR018641">
    <property type="entry name" value="Trfase_1_rSAM/seldom-assoc"/>
</dbReference>
<evidence type="ECO:0000313" key="4">
    <source>
        <dbReference type="Proteomes" id="UP000007962"/>
    </source>
</evidence>
<dbReference type="KEGG" id="bcv:Bcav_3090"/>
<dbReference type="RefSeq" id="WP_015883574.1">
    <property type="nucleotide sequence ID" value="NC_012669.1"/>
</dbReference>
<dbReference type="GO" id="GO:0016740">
    <property type="term" value="F:transferase activity"/>
    <property type="evidence" value="ECO:0007669"/>
    <property type="project" value="UniProtKB-KW"/>
</dbReference>
<evidence type="ECO:0000256" key="1">
    <source>
        <dbReference type="ARBA" id="ARBA00006739"/>
    </source>
</evidence>
<dbReference type="InterPro" id="IPR050256">
    <property type="entry name" value="Glycosyltransferase_2"/>
</dbReference>
<dbReference type="InterPro" id="IPR001173">
    <property type="entry name" value="Glyco_trans_2-like"/>
</dbReference>
<accession>C5C004</accession>
<dbReference type="AlphaFoldDB" id="C5C004"/>
<keyword evidence="3" id="KW-0808">Transferase</keyword>
<keyword evidence="4" id="KW-1185">Reference proteome</keyword>
<name>C5C004_BEUC1</name>
<dbReference type="Gene3D" id="3.90.550.10">
    <property type="entry name" value="Spore Coat Polysaccharide Biosynthesis Protein SpsA, Chain A"/>
    <property type="match status" value="2"/>
</dbReference>
<reference evidence="3 4" key="1">
    <citation type="journal article" date="2009" name="Stand. Genomic Sci.">
        <title>Complete genome sequence of Beutenbergia cavernae type strain (HKI 0122).</title>
        <authorList>
            <person name="Land M."/>
            <person name="Pukall R."/>
            <person name="Abt B."/>
            <person name="Goker M."/>
            <person name="Rohde M."/>
            <person name="Glavina Del Rio T."/>
            <person name="Tice H."/>
            <person name="Copeland A."/>
            <person name="Cheng J.F."/>
            <person name="Lucas S."/>
            <person name="Chen F."/>
            <person name="Nolan M."/>
            <person name="Bruce D."/>
            <person name="Goodwin L."/>
            <person name="Pitluck S."/>
            <person name="Ivanova N."/>
            <person name="Mavromatis K."/>
            <person name="Ovchinnikova G."/>
            <person name="Pati A."/>
            <person name="Chen A."/>
            <person name="Palaniappan K."/>
            <person name="Hauser L."/>
            <person name="Chang Y.J."/>
            <person name="Jefferies C.C."/>
            <person name="Saunders E."/>
            <person name="Brettin T."/>
            <person name="Detter J.C."/>
            <person name="Han C."/>
            <person name="Chain P."/>
            <person name="Bristow J."/>
            <person name="Eisen J.A."/>
            <person name="Markowitz V."/>
            <person name="Hugenholtz P."/>
            <person name="Kyrpides N.C."/>
            <person name="Klenk H.P."/>
            <person name="Lapidus A."/>
        </authorList>
    </citation>
    <scope>NUCLEOTIDE SEQUENCE [LARGE SCALE GENOMIC DNA]</scope>
    <source>
        <strain evidence="4">ATCC BAA-8 / DSM 12333 / NBRC 16432</strain>
    </source>
</reference>
<evidence type="ECO:0000313" key="3">
    <source>
        <dbReference type="EMBL" id="ACQ81334.1"/>
    </source>
</evidence>
<dbReference type="eggNOG" id="COG1215">
    <property type="taxonomic scope" value="Bacteria"/>
</dbReference>
<dbReference type="EMBL" id="CP001618">
    <property type="protein sequence ID" value="ACQ81334.1"/>
    <property type="molecule type" value="Genomic_DNA"/>
</dbReference>
<sequence>MPAAPRVDVILPCLDEAAGLAWLLPRLPADARAIVVDNGSTDASCVVARAHGALVVHELRRGYGAARHAGLLAASADVVAFCDADGSLDPADLARVTRPVLDGEADLVVGRRIPARGAWPWHLRLANRELARRVRRRTGVRLLDVGPLRAARRVPFLDLGLQDRRSGYPVETVVAAAAAGWRVREVPVRYRPRSGRSKVTGTPLGAWRAVRDMTRILRTPPARASAGGAVEPPRTTIVLAKAPVPGRAKTRLIGAFSPDDAAQLAAAALADTLDAVLASGVEHCVLVLDGEPGPWVPAGVRVLPQRPGGLDRRIAHAFDDVLRTCASPALLVGMDTPQLGTVLRDVDFAGHDAVLGLAADGGFWAVGLREADPDLFLGVEMSTERTGAEQLDRLRAAGLRVALLPPLRDVDVPDDATDVARAAPGTRFARTWRALTGTADHRVGHSDDEVEAGPWTSHR</sequence>
<dbReference type="SUPFAM" id="SSF53448">
    <property type="entry name" value="Nucleotide-diphospho-sugar transferases"/>
    <property type="match status" value="2"/>
</dbReference>
<dbReference type="PANTHER" id="PTHR48090">
    <property type="entry name" value="UNDECAPRENYL-PHOSPHATE 4-DEOXY-4-FORMAMIDO-L-ARABINOSE TRANSFERASE-RELATED"/>
    <property type="match status" value="1"/>
</dbReference>
<dbReference type="Pfam" id="PF09837">
    <property type="entry name" value="DUF2064"/>
    <property type="match status" value="1"/>
</dbReference>
<organism evidence="3 4">
    <name type="scientific">Beutenbergia cavernae (strain ATCC BAA-8 / DSM 12333 / CCUG 43141 / JCM 11478 / NBRC 16432 / NCIMB 13614 / HKI 0122)</name>
    <dbReference type="NCBI Taxonomy" id="471853"/>
    <lineage>
        <taxon>Bacteria</taxon>
        <taxon>Bacillati</taxon>
        <taxon>Actinomycetota</taxon>
        <taxon>Actinomycetes</taxon>
        <taxon>Micrococcales</taxon>
        <taxon>Beutenbergiaceae</taxon>
        <taxon>Beutenbergia</taxon>
    </lineage>
</organism>
<evidence type="ECO:0000259" key="2">
    <source>
        <dbReference type="Pfam" id="PF00535"/>
    </source>
</evidence>
<gene>
    <name evidence="3" type="ordered locus">Bcav_3090</name>
</gene>
<dbReference type="CDD" id="cd04179">
    <property type="entry name" value="DPM_DPG-synthase_like"/>
    <property type="match status" value="1"/>
</dbReference>
<dbReference type="Pfam" id="PF00535">
    <property type="entry name" value="Glycos_transf_2"/>
    <property type="match status" value="1"/>
</dbReference>
<comment type="similarity">
    <text evidence="1">Belongs to the glycosyltransferase 2 family.</text>
</comment>
<feature type="domain" description="Glycosyltransferase 2-like" evidence="2">
    <location>
        <begin position="10"/>
        <end position="153"/>
    </location>
</feature>
<dbReference type="HOGENOM" id="CLU_595381_0_0_11"/>
<proteinExistence type="inferred from homology"/>
<dbReference type="InterPro" id="IPR029044">
    <property type="entry name" value="Nucleotide-diphossugar_trans"/>
</dbReference>
<dbReference type="Proteomes" id="UP000007962">
    <property type="component" value="Chromosome"/>
</dbReference>